<dbReference type="PANTHER" id="PTHR40055">
    <property type="entry name" value="TRANSCRIPTIONAL REGULATOR YGIV-RELATED"/>
    <property type="match status" value="1"/>
</dbReference>
<gene>
    <name evidence="5" type="ORF">VSA01S_07120</name>
</gene>
<dbReference type="InterPro" id="IPR029442">
    <property type="entry name" value="GyrI-like"/>
</dbReference>
<dbReference type="GO" id="GO:0003700">
    <property type="term" value="F:DNA-binding transcription factor activity"/>
    <property type="evidence" value="ECO:0007669"/>
    <property type="project" value="InterPro"/>
</dbReference>
<evidence type="ECO:0000256" key="1">
    <source>
        <dbReference type="ARBA" id="ARBA00023015"/>
    </source>
</evidence>
<dbReference type="SUPFAM" id="SSF46689">
    <property type="entry name" value="Homeodomain-like"/>
    <property type="match status" value="2"/>
</dbReference>
<dbReference type="PANTHER" id="PTHR40055:SF1">
    <property type="entry name" value="TRANSCRIPTIONAL REGULATOR YGIV-RELATED"/>
    <property type="match status" value="1"/>
</dbReference>
<dbReference type="InterPro" id="IPR050908">
    <property type="entry name" value="SmbC-like"/>
</dbReference>
<keyword evidence="1" id="KW-0805">Transcription regulation</keyword>
<protein>
    <recommendedName>
        <fullName evidence="4">HTH araC/xylS-type domain-containing protein</fullName>
    </recommendedName>
</protein>
<accession>A0A511QBC9</accession>
<evidence type="ECO:0000256" key="2">
    <source>
        <dbReference type="ARBA" id="ARBA00023125"/>
    </source>
</evidence>
<dbReference type="InterPro" id="IPR018062">
    <property type="entry name" value="HTH_AraC-typ_CS"/>
</dbReference>
<feature type="domain" description="HTH araC/xylS-type" evidence="4">
    <location>
        <begin position="1"/>
        <end position="102"/>
    </location>
</feature>
<dbReference type="InterPro" id="IPR009057">
    <property type="entry name" value="Homeodomain-like_sf"/>
</dbReference>
<dbReference type="EMBL" id="BJXJ01000005">
    <property type="protein sequence ID" value="GEM74600.1"/>
    <property type="molecule type" value="Genomic_DNA"/>
</dbReference>
<sequence length="283" mass="32409">MVARLVNHFDGLNDANEDIDQLAKTVACSKYHLIRCFKQQTGYTIHQFSRLIRLKHAAFLLYFKPEMTILDISLKCQFSSHEGLLKAFKSFTGMTPSDFRTKPNWQPICQFLSSYTVGFETCLQEVELRHIDEFNIVGLAKKCGEFDGFTVLKTFFEHKKRFGVQDGSFYVINTASHNGYHPTLPPKLTRNKIVAFKASKISNFSTSPLDIYSVPAGNYLCMTFKGDTNGHIEDLYYYIFQYLAQHNITWNKSPLIHYFSQPFFEATPSVLTCSIMVPLAPSL</sequence>
<dbReference type="InterPro" id="IPR011256">
    <property type="entry name" value="Reg_factor_effector_dom_sf"/>
</dbReference>
<proteinExistence type="predicted"/>
<dbReference type="SUPFAM" id="SSF55136">
    <property type="entry name" value="Probable bacterial effector-binding domain"/>
    <property type="match status" value="1"/>
</dbReference>
<keyword evidence="3" id="KW-0804">Transcription</keyword>
<dbReference type="GO" id="GO:0043565">
    <property type="term" value="F:sequence-specific DNA binding"/>
    <property type="evidence" value="ECO:0007669"/>
    <property type="project" value="InterPro"/>
</dbReference>
<dbReference type="Proteomes" id="UP000321922">
    <property type="component" value="Unassembled WGS sequence"/>
</dbReference>
<dbReference type="SMART" id="SM00342">
    <property type="entry name" value="HTH_ARAC"/>
    <property type="match status" value="1"/>
</dbReference>
<comment type="caution">
    <text evidence="5">The sequence shown here is derived from an EMBL/GenBank/DDBJ whole genome shotgun (WGS) entry which is preliminary data.</text>
</comment>
<reference evidence="5 6" key="1">
    <citation type="submission" date="2019-07" db="EMBL/GenBank/DDBJ databases">
        <title>Whole genome shotgun sequence of Vibrio sagamiensis NBRC 104589.</title>
        <authorList>
            <person name="Hosoyama A."/>
            <person name="Uohara A."/>
            <person name="Ohji S."/>
            <person name="Ichikawa N."/>
        </authorList>
    </citation>
    <scope>NUCLEOTIDE SEQUENCE [LARGE SCALE GENOMIC DNA]</scope>
    <source>
        <strain evidence="5 6">NBRC 104589</strain>
    </source>
</reference>
<evidence type="ECO:0000313" key="6">
    <source>
        <dbReference type="Proteomes" id="UP000321922"/>
    </source>
</evidence>
<dbReference type="Gene3D" id="3.20.80.10">
    <property type="entry name" value="Regulatory factor, effector binding domain"/>
    <property type="match status" value="1"/>
</dbReference>
<evidence type="ECO:0000313" key="5">
    <source>
        <dbReference type="EMBL" id="GEM74600.1"/>
    </source>
</evidence>
<dbReference type="Gene3D" id="1.10.10.60">
    <property type="entry name" value="Homeodomain-like"/>
    <property type="match status" value="2"/>
</dbReference>
<dbReference type="PROSITE" id="PS01124">
    <property type="entry name" value="HTH_ARAC_FAMILY_2"/>
    <property type="match status" value="1"/>
</dbReference>
<organism evidence="5 6">
    <name type="scientific">Vibrio sagamiensis NBRC 104589</name>
    <dbReference type="NCBI Taxonomy" id="1219064"/>
    <lineage>
        <taxon>Bacteria</taxon>
        <taxon>Pseudomonadati</taxon>
        <taxon>Pseudomonadota</taxon>
        <taxon>Gammaproteobacteria</taxon>
        <taxon>Vibrionales</taxon>
        <taxon>Vibrionaceae</taxon>
        <taxon>Vibrio</taxon>
    </lineage>
</organism>
<keyword evidence="6" id="KW-1185">Reference proteome</keyword>
<dbReference type="Pfam" id="PF12833">
    <property type="entry name" value="HTH_18"/>
    <property type="match status" value="1"/>
</dbReference>
<dbReference type="PROSITE" id="PS00041">
    <property type="entry name" value="HTH_ARAC_FAMILY_1"/>
    <property type="match status" value="1"/>
</dbReference>
<evidence type="ECO:0000259" key="4">
    <source>
        <dbReference type="PROSITE" id="PS01124"/>
    </source>
</evidence>
<keyword evidence="2" id="KW-0238">DNA-binding</keyword>
<dbReference type="AlphaFoldDB" id="A0A511QBC9"/>
<name>A0A511QBC9_9VIBR</name>
<dbReference type="InterPro" id="IPR018060">
    <property type="entry name" value="HTH_AraC"/>
</dbReference>
<dbReference type="Pfam" id="PF06445">
    <property type="entry name" value="GyrI-like"/>
    <property type="match status" value="1"/>
</dbReference>
<evidence type="ECO:0000256" key="3">
    <source>
        <dbReference type="ARBA" id="ARBA00023163"/>
    </source>
</evidence>